<dbReference type="InterPro" id="IPR027417">
    <property type="entry name" value="P-loop_NTPase"/>
</dbReference>
<evidence type="ECO:0008006" key="8">
    <source>
        <dbReference type="Google" id="ProtNLM"/>
    </source>
</evidence>
<evidence type="ECO:0000256" key="1">
    <source>
        <dbReference type="ARBA" id="ARBA00022574"/>
    </source>
</evidence>
<keyword evidence="2" id="KW-0677">Repeat</keyword>
<dbReference type="SMART" id="SM00320">
    <property type="entry name" value="WD40"/>
    <property type="match status" value="14"/>
</dbReference>
<comment type="caution">
    <text evidence="6">The sequence shown here is derived from an EMBL/GenBank/DDBJ whole genome shotgun (WGS) entry which is preliminary data.</text>
</comment>
<dbReference type="PROSITE" id="PS50082">
    <property type="entry name" value="WD_REPEATS_2"/>
    <property type="match status" value="14"/>
</dbReference>
<feature type="repeat" description="WD" evidence="3">
    <location>
        <begin position="1149"/>
        <end position="1190"/>
    </location>
</feature>
<dbReference type="RefSeq" id="WP_127024933.1">
    <property type="nucleotide sequence ID" value="NZ_JAVKZF010000001.1"/>
</dbReference>
<dbReference type="InterPro" id="IPR058651">
    <property type="entry name" value="HTH_VMAP-M9"/>
</dbReference>
<keyword evidence="7" id="KW-1185">Reference proteome</keyword>
<dbReference type="PROSITE" id="PS00678">
    <property type="entry name" value="WD_REPEATS_1"/>
    <property type="match status" value="10"/>
</dbReference>
<dbReference type="InterPro" id="IPR002182">
    <property type="entry name" value="NB-ARC"/>
</dbReference>
<sequence length="1229" mass="136233">MNVDEALVILDAFLDRGLNDIQELVFRKAWEGQTYPEIAESSDYDANYIKDVGSKLWKLLSKALSEEVTKSNFRAVLRRRASELGSRENSEFGIRNSEFGIPNSKFSTRLSPLASRLSPTTNYQLPITHIDWGEAVDVATFYGRSEELATLEQWIKNDSPRGDSSASRCRLVAVLGMGGMGKTALSIALAENLQSEFEYIVWRSLRNAPPLAELLGGIVQFLSHQQETAATLSQDLDRCISMLLEYLRHHRCLLVLDNVESILRGGEHAGQYREGYQAYGELLQRIGEVRHTSCLVLTSREKPKEIVLLEGETLPVRSLQLEGLNIAAGREIFRAKGNFVGSDLEWQRLIEHYAGNPLALKMVAAGIQDLFDSNLTIFLATLRTGTLVFDDIRDLLERQMNRISKLEIEVMYWLAVEREPIAFTALRENVLSLEAKQKLPETLRSLGQRSLIEKTATGFTQQPVVMDFAIDRFIERICGEIVRGAIGLFNSHAILEAQAKDYIRDTQIRLIIIPLVDKLLAQTNLSSLVDRLGQILTNWRQRSARSPGYLAGNILNLLTHLKIDLRGWDFSNLCVWQAYLAGRNLKQVNFARADLAKSVFTEDLSVTPAVAFSPTGKLLATGDADGAIRLWQVADWKKLLTLKGHTNWIWSVMFNPDASVLASASDDKTVRLWDTRSGECCCILPHTHRIWSVAFSPDGKTIASGSEDSTVKLWHWQTGECYQTLFGHTNWIRSIAFSPDGKTLASGSVDCTVRLWDVGTGECIKTLQGHTTQVWSVAFSPDGEMLASSSDRTVKLWQTSTGECLRTLCGHTNWIRTVAFSSGGDMVASGSEDYTIRLWDVQTGECCRTLAGHTNWIRSVAFSPDGKTLASGSGDHTIKIWNVTDGKCIKTLQGYTSRVWSVAFHPRPLASHPTGILASGNDDKTVRLWNVETGECDRTLHGHGNRVWAVAFSPDGKTIASGSGDYTIGLWNASTGDRYNTIQAYSGVRSLAFHPNGYILAGGCDDYTVRLWDILSGKTLHKLQGHTNRVWSVAFSVDGNFLASGSDDHTIKLWNTETGECHNTLQGHDNWVWAVAFSPDGQTLASGSGDRTVKLWDWQTGKCYQTLQEHTSRVWSVAFSPDGQTVASGSSDYSIKLWNVETGECRHTLQGHTDLIWSVAFSTDGQILASGSQDETIRLWDANTGKSLKILRAQRPYEGMNIAGVTGLTEAAIATLKALGATEWVMGNG</sequence>
<evidence type="ECO:0000256" key="2">
    <source>
        <dbReference type="ARBA" id="ARBA00022737"/>
    </source>
</evidence>
<feature type="repeat" description="WD" evidence="3">
    <location>
        <begin position="1107"/>
        <end position="1148"/>
    </location>
</feature>
<feature type="repeat" description="WD" evidence="3">
    <location>
        <begin position="940"/>
        <end position="981"/>
    </location>
</feature>
<feature type="repeat" description="WD" evidence="3">
    <location>
        <begin position="683"/>
        <end position="724"/>
    </location>
</feature>
<feature type="repeat" description="WD" evidence="3">
    <location>
        <begin position="850"/>
        <end position="891"/>
    </location>
</feature>
<dbReference type="CDD" id="cd00200">
    <property type="entry name" value="WD40"/>
    <property type="match status" value="2"/>
</dbReference>
<dbReference type="Gene3D" id="2.130.10.10">
    <property type="entry name" value="YVTN repeat-like/Quinoprotein amine dehydrogenase"/>
    <property type="match status" value="8"/>
</dbReference>
<dbReference type="InterPro" id="IPR001680">
    <property type="entry name" value="WD40_rpt"/>
</dbReference>
<reference evidence="6 7" key="1">
    <citation type="journal article" date="2019" name="Genome Biol. Evol.">
        <title>Day and night: Metabolic profiles and evolutionary relationships of six axenic non-marine cyanobacteria.</title>
        <authorList>
            <person name="Will S.E."/>
            <person name="Henke P."/>
            <person name="Boedeker C."/>
            <person name="Huang S."/>
            <person name="Brinkmann H."/>
            <person name="Rohde M."/>
            <person name="Jarek M."/>
            <person name="Friedl T."/>
            <person name="Seufert S."/>
            <person name="Schumacher M."/>
            <person name="Overmann J."/>
            <person name="Neumann-Schaal M."/>
            <person name="Petersen J."/>
        </authorList>
    </citation>
    <scope>NUCLEOTIDE SEQUENCE [LARGE SCALE GENOMIC DNA]</scope>
    <source>
        <strain evidence="6 7">SAG 39.79</strain>
    </source>
</reference>
<dbReference type="PROSITE" id="PS50294">
    <property type="entry name" value="WD_REPEATS_REGION"/>
    <property type="match status" value="14"/>
</dbReference>
<name>A0AB37UAQ7_9CYAN</name>
<dbReference type="SUPFAM" id="SSF50978">
    <property type="entry name" value="WD40 repeat-like"/>
    <property type="match status" value="2"/>
</dbReference>
<dbReference type="InterPro" id="IPR011047">
    <property type="entry name" value="Quinoprotein_ADH-like_sf"/>
</dbReference>
<evidence type="ECO:0000256" key="3">
    <source>
        <dbReference type="PROSITE-ProRule" id="PRU00221"/>
    </source>
</evidence>
<dbReference type="InterPro" id="IPR036322">
    <property type="entry name" value="WD40_repeat_dom_sf"/>
</dbReference>
<dbReference type="InterPro" id="IPR020472">
    <property type="entry name" value="WD40_PAC1"/>
</dbReference>
<evidence type="ECO:0000259" key="5">
    <source>
        <dbReference type="Pfam" id="PF26355"/>
    </source>
</evidence>
<dbReference type="Pfam" id="PF00400">
    <property type="entry name" value="WD40"/>
    <property type="match status" value="14"/>
</dbReference>
<feature type="repeat" description="WD" evidence="3">
    <location>
        <begin position="1065"/>
        <end position="1106"/>
    </location>
</feature>
<dbReference type="SUPFAM" id="SSF50998">
    <property type="entry name" value="Quinoprotein alcohol dehydrogenase-like"/>
    <property type="match status" value="1"/>
</dbReference>
<dbReference type="Proteomes" id="UP000282574">
    <property type="component" value="Unassembled WGS sequence"/>
</dbReference>
<dbReference type="SUPFAM" id="SSF52540">
    <property type="entry name" value="P-loop containing nucleoside triphosphate hydrolases"/>
    <property type="match status" value="1"/>
</dbReference>
<evidence type="ECO:0000313" key="6">
    <source>
        <dbReference type="EMBL" id="RUT02325.1"/>
    </source>
</evidence>
<dbReference type="GO" id="GO:0043531">
    <property type="term" value="F:ADP binding"/>
    <property type="evidence" value="ECO:0007669"/>
    <property type="project" value="InterPro"/>
</dbReference>
<evidence type="ECO:0000259" key="4">
    <source>
        <dbReference type="Pfam" id="PF00931"/>
    </source>
</evidence>
<feature type="repeat" description="WD" evidence="3">
    <location>
        <begin position="767"/>
        <end position="807"/>
    </location>
</feature>
<dbReference type="InterPro" id="IPR019775">
    <property type="entry name" value="WD40_repeat_CS"/>
</dbReference>
<dbReference type="Gene3D" id="3.40.50.300">
    <property type="entry name" value="P-loop containing nucleotide triphosphate hydrolases"/>
    <property type="match status" value="1"/>
</dbReference>
<dbReference type="EMBL" id="RSCK01000111">
    <property type="protein sequence ID" value="RUT02325.1"/>
    <property type="molecule type" value="Genomic_DNA"/>
</dbReference>
<dbReference type="AlphaFoldDB" id="A0AB37UAQ7"/>
<dbReference type="InterPro" id="IPR015943">
    <property type="entry name" value="WD40/YVTN_repeat-like_dom_sf"/>
</dbReference>
<dbReference type="PANTHER" id="PTHR22847">
    <property type="entry name" value="WD40 REPEAT PROTEIN"/>
    <property type="match status" value="1"/>
</dbReference>
<dbReference type="PRINTS" id="PR00320">
    <property type="entry name" value="GPROTEINBRPT"/>
</dbReference>
<feature type="repeat" description="WD" evidence="3">
    <location>
        <begin position="892"/>
        <end position="939"/>
    </location>
</feature>
<feature type="domain" description="vWA-MoxR associated protein N-terminal HTH" evidence="5">
    <location>
        <begin position="1"/>
        <end position="79"/>
    </location>
</feature>
<gene>
    <name evidence="6" type="ORF">DSM107010_63010</name>
</gene>
<accession>A0AB37UAQ7</accession>
<organism evidence="6 7">
    <name type="scientific">Chroococcidiopsis cubana SAG 39.79</name>
    <dbReference type="NCBI Taxonomy" id="388085"/>
    <lineage>
        <taxon>Bacteria</taxon>
        <taxon>Bacillati</taxon>
        <taxon>Cyanobacteriota</taxon>
        <taxon>Cyanophyceae</taxon>
        <taxon>Chroococcidiopsidales</taxon>
        <taxon>Chroococcidiopsidaceae</taxon>
        <taxon>Chroococcidiopsis</taxon>
    </lineage>
</organism>
<protein>
    <recommendedName>
        <fullName evidence="8">NB-ARC domain-containing protein</fullName>
    </recommendedName>
</protein>
<dbReference type="Pfam" id="PF00931">
    <property type="entry name" value="NB-ARC"/>
    <property type="match status" value="1"/>
</dbReference>
<dbReference type="Pfam" id="PF26355">
    <property type="entry name" value="HTH_VMAP-M9"/>
    <property type="match status" value="1"/>
</dbReference>
<evidence type="ECO:0000313" key="7">
    <source>
        <dbReference type="Proteomes" id="UP000282574"/>
    </source>
</evidence>
<dbReference type="PANTHER" id="PTHR22847:SF637">
    <property type="entry name" value="WD REPEAT DOMAIN 5B"/>
    <property type="match status" value="1"/>
</dbReference>
<feature type="repeat" description="WD" evidence="3">
    <location>
        <begin position="808"/>
        <end position="849"/>
    </location>
</feature>
<feature type="repeat" description="WD" evidence="3">
    <location>
        <begin position="725"/>
        <end position="766"/>
    </location>
</feature>
<keyword evidence="1 3" id="KW-0853">WD repeat</keyword>
<feature type="repeat" description="WD" evidence="3">
    <location>
        <begin position="642"/>
        <end position="679"/>
    </location>
</feature>
<feature type="repeat" description="WD" evidence="3">
    <location>
        <begin position="1023"/>
        <end position="1064"/>
    </location>
</feature>
<proteinExistence type="predicted"/>
<feature type="repeat" description="WD" evidence="3">
    <location>
        <begin position="609"/>
        <end position="641"/>
    </location>
</feature>
<dbReference type="PRINTS" id="PR00364">
    <property type="entry name" value="DISEASERSIST"/>
</dbReference>
<feature type="domain" description="NB-ARC" evidence="4">
    <location>
        <begin position="170"/>
        <end position="259"/>
    </location>
</feature>
<feature type="repeat" description="WD" evidence="3">
    <location>
        <begin position="988"/>
        <end position="1022"/>
    </location>
</feature>